<evidence type="ECO:0008006" key="3">
    <source>
        <dbReference type="Google" id="ProtNLM"/>
    </source>
</evidence>
<name>A0A6A5Z276_9PLEO</name>
<gene>
    <name evidence="1" type="ORF">BDV96DRAFT_601370</name>
</gene>
<keyword evidence="2" id="KW-1185">Reference proteome</keyword>
<proteinExistence type="predicted"/>
<evidence type="ECO:0000313" key="2">
    <source>
        <dbReference type="Proteomes" id="UP000799770"/>
    </source>
</evidence>
<dbReference type="Gene3D" id="1.10.510.10">
    <property type="entry name" value="Transferase(Phosphotransferase) domain 1"/>
    <property type="match status" value="1"/>
</dbReference>
<dbReference type="AlphaFoldDB" id="A0A6A5Z276"/>
<sequence length="318" mass="36266">MATNLANKLLLSAKEHYVPIKELSTEYSKGQEVICLPKEHVSKTTNLTTEEILALRSQLVIVKIVVDDPNNYIEAADVLVSVNDMSACQEKDKSFRNCGLVKVLEFAFGSGFHELWYSMPLVKGCSLEELDGDKVGSQSPVLVCHIITSLYRAWKYLHTNNLQHGDWHGGNIMLTLDENDQLPKVTLIDYGSVDEYDRQDAPKEAKEFFRNLFVALGIWEEVPSSWRSHLDPSDLQAWEKFYKMFHVLNDKDIILDTPANLSMEFIWNHFGAMIERIAEQSTFLDNVLPGAVQDKLKKQMVNDDEIVEALKHHQEQAL</sequence>
<dbReference type="Proteomes" id="UP000799770">
    <property type="component" value="Unassembled WGS sequence"/>
</dbReference>
<protein>
    <recommendedName>
        <fullName evidence="3">Protein kinase domain-containing protein</fullName>
    </recommendedName>
</protein>
<organism evidence="1 2">
    <name type="scientific">Lophiotrema nucula</name>
    <dbReference type="NCBI Taxonomy" id="690887"/>
    <lineage>
        <taxon>Eukaryota</taxon>
        <taxon>Fungi</taxon>
        <taxon>Dikarya</taxon>
        <taxon>Ascomycota</taxon>
        <taxon>Pezizomycotina</taxon>
        <taxon>Dothideomycetes</taxon>
        <taxon>Pleosporomycetidae</taxon>
        <taxon>Pleosporales</taxon>
        <taxon>Lophiotremataceae</taxon>
        <taxon>Lophiotrema</taxon>
    </lineage>
</organism>
<accession>A0A6A5Z276</accession>
<reference evidence="1" key="1">
    <citation type="journal article" date="2020" name="Stud. Mycol.">
        <title>101 Dothideomycetes genomes: a test case for predicting lifestyles and emergence of pathogens.</title>
        <authorList>
            <person name="Haridas S."/>
            <person name="Albert R."/>
            <person name="Binder M."/>
            <person name="Bloem J."/>
            <person name="Labutti K."/>
            <person name="Salamov A."/>
            <person name="Andreopoulos B."/>
            <person name="Baker S."/>
            <person name="Barry K."/>
            <person name="Bills G."/>
            <person name="Bluhm B."/>
            <person name="Cannon C."/>
            <person name="Castanera R."/>
            <person name="Culley D."/>
            <person name="Daum C."/>
            <person name="Ezra D."/>
            <person name="Gonzalez J."/>
            <person name="Henrissat B."/>
            <person name="Kuo A."/>
            <person name="Liang C."/>
            <person name="Lipzen A."/>
            <person name="Lutzoni F."/>
            <person name="Magnuson J."/>
            <person name="Mondo S."/>
            <person name="Nolan M."/>
            <person name="Ohm R."/>
            <person name="Pangilinan J."/>
            <person name="Park H.-J."/>
            <person name="Ramirez L."/>
            <person name="Alfaro M."/>
            <person name="Sun H."/>
            <person name="Tritt A."/>
            <person name="Yoshinaga Y."/>
            <person name="Zwiers L.-H."/>
            <person name="Turgeon B."/>
            <person name="Goodwin S."/>
            <person name="Spatafora J."/>
            <person name="Crous P."/>
            <person name="Grigoriev I."/>
        </authorList>
    </citation>
    <scope>NUCLEOTIDE SEQUENCE</scope>
    <source>
        <strain evidence="1">CBS 627.86</strain>
    </source>
</reference>
<evidence type="ECO:0000313" key="1">
    <source>
        <dbReference type="EMBL" id="KAF2113176.1"/>
    </source>
</evidence>
<dbReference type="SUPFAM" id="SSF56112">
    <property type="entry name" value="Protein kinase-like (PK-like)"/>
    <property type="match status" value="1"/>
</dbReference>
<dbReference type="InterPro" id="IPR011009">
    <property type="entry name" value="Kinase-like_dom_sf"/>
</dbReference>
<dbReference type="EMBL" id="ML977328">
    <property type="protein sequence ID" value="KAF2113176.1"/>
    <property type="molecule type" value="Genomic_DNA"/>
</dbReference>